<proteinExistence type="predicted"/>
<accession>H6QV45</accession>
<dbReference type="HOGENOM" id="CLU_2639270_0_0_1"/>
<keyword evidence="2" id="KW-1185">Reference proteome</keyword>
<sequence length="77" mass="8459">MTELMAVVQEECKVWKEEEECLARKEAQLAKALKTANNKPQAPAPPAKGPEIGVPNMELLLGGIELERDECFIGLPL</sequence>
<evidence type="ECO:0000313" key="1">
    <source>
        <dbReference type="EMBL" id="EHS62706.1"/>
    </source>
</evidence>
<dbReference type="AlphaFoldDB" id="H6QV45"/>
<dbReference type="EMBL" id="DS178372">
    <property type="protein sequence ID" value="EHS62706.1"/>
    <property type="molecule type" value="Genomic_DNA"/>
</dbReference>
<dbReference type="GeneID" id="13542310"/>
<dbReference type="VEuPathDB" id="FungiDB:PGTG_22609"/>
<organism evidence="1 2">
    <name type="scientific">Puccinia graminis f. sp. tritici (strain CRL 75-36-700-3 / race SCCL)</name>
    <name type="common">Black stem rust fungus</name>
    <dbReference type="NCBI Taxonomy" id="418459"/>
    <lineage>
        <taxon>Eukaryota</taxon>
        <taxon>Fungi</taxon>
        <taxon>Dikarya</taxon>
        <taxon>Basidiomycota</taxon>
        <taxon>Pucciniomycotina</taxon>
        <taxon>Pucciniomycetes</taxon>
        <taxon>Pucciniales</taxon>
        <taxon>Pucciniaceae</taxon>
        <taxon>Puccinia</taxon>
    </lineage>
</organism>
<dbReference type="KEGG" id="pgr:PGTG_22609"/>
<evidence type="ECO:0000313" key="2">
    <source>
        <dbReference type="Proteomes" id="UP000008783"/>
    </source>
</evidence>
<gene>
    <name evidence="1" type="ORF">PGTG_22609</name>
</gene>
<dbReference type="InParanoid" id="H6QV45"/>
<dbReference type="RefSeq" id="XP_003888618.1">
    <property type="nucleotide sequence ID" value="XM_003888569.1"/>
</dbReference>
<reference evidence="2" key="1">
    <citation type="journal article" date="2011" name="Proc. Natl. Acad. Sci. U.S.A.">
        <title>Obligate biotrophy features unraveled by the genomic analysis of rust fungi.</title>
        <authorList>
            <person name="Duplessis S."/>
            <person name="Cuomo C.A."/>
            <person name="Lin Y.-C."/>
            <person name="Aerts A."/>
            <person name="Tisserant E."/>
            <person name="Veneault-Fourrey C."/>
            <person name="Joly D.L."/>
            <person name="Hacquard S."/>
            <person name="Amselem J."/>
            <person name="Cantarel B.L."/>
            <person name="Chiu R."/>
            <person name="Coutinho P.M."/>
            <person name="Feau N."/>
            <person name="Field M."/>
            <person name="Frey P."/>
            <person name="Gelhaye E."/>
            <person name="Goldberg J."/>
            <person name="Grabherr M.G."/>
            <person name="Kodira C.D."/>
            <person name="Kohler A."/>
            <person name="Kuees U."/>
            <person name="Lindquist E.A."/>
            <person name="Lucas S.M."/>
            <person name="Mago R."/>
            <person name="Mauceli E."/>
            <person name="Morin E."/>
            <person name="Murat C."/>
            <person name="Pangilinan J.L."/>
            <person name="Park R."/>
            <person name="Pearson M."/>
            <person name="Quesneville H."/>
            <person name="Rouhier N."/>
            <person name="Sakthikumar S."/>
            <person name="Salamov A.A."/>
            <person name="Schmutz J."/>
            <person name="Selles B."/>
            <person name="Shapiro H."/>
            <person name="Tanguay P."/>
            <person name="Tuskan G.A."/>
            <person name="Henrissat B."/>
            <person name="Van de Peer Y."/>
            <person name="Rouze P."/>
            <person name="Ellis J.G."/>
            <person name="Dodds P.N."/>
            <person name="Schein J.E."/>
            <person name="Zhong S."/>
            <person name="Hamelin R.C."/>
            <person name="Grigoriev I.V."/>
            <person name="Szabo L.J."/>
            <person name="Martin F."/>
        </authorList>
    </citation>
    <scope>NUCLEOTIDE SEQUENCE [LARGE SCALE GENOMIC DNA]</scope>
    <source>
        <strain evidence="2">CRL 75-36-700-3 / race SCCL</strain>
    </source>
</reference>
<protein>
    <submittedName>
        <fullName evidence="1">Uncharacterized protein</fullName>
    </submittedName>
</protein>
<name>H6QV45_PUCGT</name>
<dbReference type="Proteomes" id="UP000008783">
    <property type="component" value="Unassembled WGS sequence"/>
</dbReference>